<dbReference type="InterPro" id="IPR040324">
    <property type="entry name" value="WDR44/Dgr2"/>
</dbReference>
<evidence type="ECO:0000313" key="6">
    <source>
        <dbReference type="Proteomes" id="UP000761534"/>
    </source>
</evidence>
<evidence type="ECO:0000313" key="5">
    <source>
        <dbReference type="EMBL" id="KAA8896524.1"/>
    </source>
</evidence>
<dbReference type="Pfam" id="PF00400">
    <property type="entry name" value="WD40"/>
    <property type="match status" value="4"/>
</dbReference>
<feature type="compositionally biased region" description="Polar residues" evidence="4">
    <location>
        <begin position="718"/>
        <end position="744"/>
    </location>
</feature>
<evidence type="ECO:0000256" key="3">
    <source>
        <dbReference type="PROSITE-ProRule" id="PRU00221"/>
    </source>
</evidence>
<name>A0A642UGA9_9ASCO</name>
<organism evidence="5 6">
    <name type="scientific">Trichomonascus ciferrii</name>
    <dbReference type="NCBI Taxonomy" id="44093"/>
    <lineage>
        <taxon>Eukaryota</taxon>
        <taxon>Fungi</taxon>
        <taxon>Dikarya</taxon>
        <taxon>Ascomycota</taxon>
        <taxon>Saccharomycotina</taxon>
        <taxon>Dipodascomycetes</taxon>
        <taxon>Dipodascales</taxon>
        <taxon>Trichomonascaceae</taxon>
        <taxon>Trichomonascus</taxon>
        <taxon>Trichomonascus ciferrii complex</taxon>
    </lineage>
</organism>
<feature type="region of interest" description="Disordered" evidence="4">
    <location>
        <begin position="596"/>
        <end position="641"/>
    </location>
</feature>
<dbReference type="EMBL" id="SWFS01000578">
    <property type="protein sequence ID" value="KAA8896524.1"/>
    <property type="molecule type" value="Genomic_DNA"/>
</dbReference>
<feature type="region of interest" description="Disordered" evidence="4">
    <location>
        <begin position="665"/>
        <end position="775"/>
    </location>
</feature>
<accession>A0A642UGA9</accession>
<dbReference type="PANTHER" id="PTHR14221:SF0">
    <property type="entry name" value="WD REPEAT-CONTAINING PROTEIN 44"/>
    <property type="match status" value="1"/>
</dbReference>
<protein>
    <submittedName>
        <fullName evidence="5">Uncharacterized protein</fullName>
    </submittedName>
</protein>
<comment type="caution">
    <text evidence="5">The sequence shown here is derived from an EMBL/GenBank/DDBJ whole genome shotgun (WGS) entry which is preliminary data.</text>
</comment>
<dbReference type="InterPro" id="IPR036322">
    <property type="entry name" value="WD40_repeat_dom_sf"/>
</dbReference>
<evidence type="ECO:0000256" key="1">
    <source>
        <dbReference type="ARBA" id="ARBA00022574"/>
    </source>
</evidence>
<feature type="region of interest" description="Disordered" evidence="4">
    <location>
        <begin position="15"/>
        <end position="137"/>
    </location>
</feature>
<dbReference type="Proteomes" id="UP000761534">
    <property type="component" value="Unassembled WGS sequence"/>
</dbReference>
<proteinExistence type="predicted"/>
<feature type="compositionally biased region" description="Basic and acidic residues" evidence="4">
    <location>
        <begin position="763"/>
        <end position="775"/>
    </location>
</feature>
<gene>
    <name evidence="5" type="ORF">TRICI_006867</name>
</gene>
<dbReference type="SUPFAM" id="SSF50978">
    <property type="entry name" value="WD40 repeat-like"/>
    <property type="match status" value="1"/>
</dbReference>
<feature type="compositionally biased region" description="Polar residues" evidence="4">
    <location>
        <begin position="89"/>
        <end position="137"/>
    </location>
</feature>
<feature type="compositionally biased region" description="Polar residues" evidence="4">
    <location>
        <begin position="695"/>
        <end position="708"/>
    </location>
</feature>
<feature type="compositionally biased region" description="Low complexity" evidence="4">
    <location>
        <begin position="43"/>
        <end position="56"/>
    </location>
</feature>
<dbReference type="AlphaFoldDB" id="A0A642UGA9"/>
<dbReference type="SMART" id="SM00320">
    <property type="entry name" value="WD40"/>
    <property type="match status" value="6"/>
</dbReference>
<keyword evidence="1 3" id="KW-0853">WD repeat</keyword>
<dbReference type="InterPro" id="IPR015943">
    <property type="entry name" value="WD40/YVTN_repeat-like_dom_sf"/>
</dbReference>
<dbReference type="Gene3D" id="2.130.10.10">
    <property type="entry name" value="YVTN repeat-like/Quinoprotein amine dehydrogenase"/>
    <property type="match status" value="1"/>
</dbReference>
<dbReference type="PANTHER" id="PTHR14221">
    <property type="entry name" value="WD REPEAT DOMAIN 44"/>
    <property type="match status" value="1"/>
</dbReference>
<dbReference type="InterPro" id="IPR020472">
    <property type="entry name" value="WD40_PAC1"/>
</dbReference>
<dbReference type="PRINTS" id="PR00320">
    <property type="entry name" value="GPROTEINBRPT"/>
</dbReference>
<sequence>MGFLGLIPSIKVFTDNSTTPHEEEVPSPVDPPDSAVTQKSFESLKVSNSKHSGSSSENHQQDASPVSVGGSEDRSSMDPLSHLILKRVGTSQSLKSHQPSNQSIKSHQTSAGPTSIPVTNQSPSHSGTADSGNSTNANRFLENTTAEYPPRKSQQQPKGTFFSKLLKNSSGRPTIQDEKDSINFDKREEGWKADVFGFVPNFPTPPKYIHVRAHRKQKREMNRVFLAQELNPSEFNAKNSAIWCAKFSHDGKYMATAGEDQVLRVWQVLSSPKDREEMNESEEEDISVEDNESVRRHFKRGGGGGSKKRVYAPVFKPKPIREYYGHTGDILDISWSKNNFLLSSSMDKTVRLWHIERAECLCSFLHADFVTAIRFHPKDDRFFLSGSLDCKIRLWSIPDKEVAFSKDVPDLITAVAFTPDGFTSIVGCFGGQCLFYETDGLHFQSQMHVRSSRGRNSKGSKITGIESIILPREMLRAQASFDSETKLLISTNDSRVRLYNLYDKTMEAKFKGHENEQSQIHASFSDNGEYIISGSEDDRTYIWRTQASHGEHAKRKDIQEYEYFHSNKSMVTVAKFAPTMTKRILAASDDPVYDLCDPPPVKLMPTDEESVSDESNNNSQNSKTPKLRPETKKSHHNNGNIIVTADREGIIKIFRQDCAYEPRKQYLDSGPGGMQRKRISSGLSPTHSWRESLSIYRSRSLRGSSPSTRYPRLGSSERIPTSVTESNISRGRSRIASPTPSANFSALHKTPDHSPNARGRSPTKKDPKPADDNDNEEIHCRYCHGTEFNAKKVDGIVRLVCTACESVYQ</sequence>
<evidence type="ECO:0000256" key="4">
    <source>
        <dbReference type="SAM" id="MobiDB-lite"/>
    </source>
</evidence>
<feature type="repeat" description="WD" evidence="3">
    <location>
        <begin position="323"/>
        <end position="363"/>
    </location>
</feature>
<dbReference type="VEuPathDB" id="FungiDB:TRICI_006867"/>
<keyword evidence="6" id="KW-1185">Reference proteome</keyword>
<keyword evidence="2" id="KW-0677">Repeat</keyword>
<dbReference type="InterPro" id="IPR001680">
    <property type="entry name" value="WD40_rpt"/>
</dbReference>
<feature type="repeat" description="WD" evidence="3">
    <location>
        <begin position="235"/>
        <end position="276"/>
    </location>
</feature>
<evidence type="ECO:0000256" key="2">
    <source>
        <dbReference type="ARBA" id="ARBA00022737"/>
    </source>
</evidence>
<reference evidence="5" key="1">
    <citation type="journal article" date="2019" name="G3 (Bethesda)">
        <title>Genome Assemblies of Two Rare Opportunistic Yeast Pathogens: Diutina rugosa (syn. Candida rugosa) and Trichomonascus ciferrii (syn. Candida ciferrii).</title>
        <authorList>
            <person name="Mixao V."/>
            <person name="Saus E."/>
            <person name="Hansen A.P."/>
            <person name="Lass-Florl C."/>
            <person name="Gabaldon T."/>
        </authorList>
    </citation>
    <scope>NUCLEOTIDE SEQUENCE</scope>
    <source>
        <strain evidence="5">CBS 4856</strain>
    </source>
</reference>
<dbReference type="PROSITE" id="PS50082">
    <property type="entry name" value="WD_REPEATS_2"/>
    <property type="match status" value="3"/>
</dbReference>
<dbReference type="PROSITE" id="PS50294">
    <property type="entry name" value="WD_REPEATS_REGION"/>
    <property type="match status" value="3"/>
</dbReference>
<feature type="compositionally biased region" description="Low complexity" evidence="4">
    <location>
        <begin position="613"/>
        <end position="622"/>
    </location>
</feature>
<feature type="repeat" description="WD" evidence="3">
    <location>
        <begin position="366"/>
        <end position="405"/>
    </location>
</feature>
<dbReference type="OrthoDB" id="1932312at2759"/>